<gene>
    <name evidence="1" type="primary">MATN4_1</name>
    <name evidence="1" type="ORF">DSO57_1021973</name>
</gene>
<accession>A0ACC2SG27</accession>
<comment type="caution">
    <text evidence="1">The sequence shown here is derived from an EMBL/GenBank/DDBJ whole genome shotgun (WGS) entry which is preliminary data.</text>
</comment>
<proteinExistence type="predicted"/>
<name>A0ACC2SG27_9FUNG</name>
<dbReference type="Proteomes" id="UP001165960">
    <property type="component" value="Unassembled WGS sequence"/>
</dbReference>
<dbReference type="EMBL" id="QTSX02005079">
    <property type="protein sequence ID" value="KAJ9061300.1"/>
    <property type="molecule type" value="Genomic_DNA"/>
</dbReference>
<evidence type="ECO:0000313" key="2">
    <source>
        <dbReference type="Proteomes" id="UP001165960"/>
    </source>
</evidence>
<protein>
    <submittedName>
        <fullName evidence="1">Matrilin-4</fullName>
    </submittedName>
</protein>
<evidence type="ECO:0000313" key="1">
    <source>
        <dbReference type="EMBL" id="KAJ9061300.1"/>
    </source>
</evidence>
<organism evidence="1 2">
    <name type="scientific">Entomophthora muscae</name>
    <dbReference type="NCBI Taxonomy" id="34485"/>
    <lineage>
        <taxon>Eukaryota</taxon>
        <taxon>Fungi</taxon>
        <taxon>Fungi incertae sedis</taxon>
        <taxon>Zoopagomycota</taxon>
        <taxon>Entomophthoromycotina</taxon>
        <taxon>Entomophthoromycetes</taxon>
        <taxon>Entomophthorales</taxon>
        <taxon>Entomophthoraceae</taxon>
        <taxon>Entomophthora</taxon>
    </lineage>
</organism>
<reference evidence="1" key="1">
    <citation type="submission" date="2022-04" db="EMBL/GenBank/DDBJ databases">
        <title>Genome of the entomopathogenic fungus Entomophthora muscae.</title>
        <authorList>
            <person name="Elya C."/>
            <person name="Lovett B.R."/>
            <person name="Lee E."/>
            <person name="Macias A.M."/>
            <person name="Hajek A.E."/>
            <person name="De Bivort B.L."/>
            <person name="Kasson M.T."/>
            <person name="De Fine Licht H.H."/>
            <person name="Stajich J.E."/>
        </authorList>
    </citation>
    <scope>NUCLEOTIDE SEQUENCE</scope>
    <source>
        <strain evidence="1">Berkeley</strain>
    </source>
</reference>
<sequence length="100" mass="11379">MHLTALLITSLIGTISSWVMIPRLPSCYRYKDNQIPAHLKTLPEKCFQRPLYMPCLFSMDEYEFNPSTGRCDTIRVGYCGGCKVFSSLAHCQKLCEPLSI</sequence>
<keyword evidence="2" id="KW-1185">Reference proteome</keyword>